<organism evidence="1 2">
    <name type="scientific">Lasiosphaeria miniovina</name>
    <dbReference type="NCBI Taxonomy" id="1954250"/>
    <lineage>
        <taxon>Eukaryota</taxon>
        <taxon>Fungi</taxon>
        <taxon>Dikarya</taxon>
        <taxon>Ascomycota</taxon>
        <taxon>Pezizomycotina</taxon>
        <taxon>Sordariomycetes</taxon>
        <taxon>Sordariomycetidae</taxon>
        <taxon>Sordariales</taxon>
        <taxon>Lasiosphaeriaceae</taxon>
        <taxon>Lasiosphaeria</taxon>
    </lineage>
</organism>
<dbReference type="EMBL" id="JAUIRO010000007">
    <property type="protein sequence ID" value="KAK0706312.1"/>
    <property type="molecule type" value="Genomic_DNA"/>
</dbReference>
<evidence type="ECO:0000313" key="2">
    <source>
        <dbReference type="Proteomes" id="UP001172101"/>
    </source>
</evidence>
<dbReference type="Proteomes" id="UP001172101">
    <property type="component" value="Unassembled WGS sequence"/>
</dbReference>
<comment type="caution">
    <text evidence="1">The sequence shown here is derived from an EMBL/GenBank/DDBJ whole genome shotgun (WGS) entry which is preliminary data.</text>
</comment>
<keyword evidence="2" id="KW-1185">Reference proteome</keyword>
<gene>
    <name evidence="1" type="ORF">B0T26DRAFT_680015</name>
</gene>
<sequence length="492" mass="54375">MTPKQPVEEKNGLHNESHTWQLDMSQPIGRVVQEPIRLYGNGVAATDIEPDMEQLAAMAVKKVEVHKARKSFITRIGDVMLGKNFDNKSIRTRIDDASRAAFGSPAPSQEAIHAENASLDITLREVKAIQDLLRKCGRSTEGGIADGLEPAIAAAQHLKGIFKDKKFGPTHKSDFDLFDARFRTEVEDKVADWKELLTQGSQGNSAYAAYTRSMKDADFDTKLKEIFLEHLKGGLTNEMVRGFHVEKVNEETLKDHSHESISLLGFVEMVARIIAQSCDTLDALAREIKTELAGSLSAGYPSVLFICSGKKPADPFAIASSKDMHKPSKLLDQMVERFRTTERQKHLPLKHDEDAVKMSEKAHVLFVEAEAEVAAKMSSDAYKSLSDEKKGDEKESVRTAKLKSFHDAHARSIFNRHCETGLALSVPGFTPLARCPRCMFVSNYGATAEGAREEKANLRKDKWGKWNEGMACAETIVPFYCGRGGHGGAVAT</sequence>
<proteinExistence type="predicted"/>
<accession>A0AA40DMJ6</accession>
<evidence type="ECO:0000313" key="1">
    <source>
        <dbReference type="EMBL" id="KAK0706312.1"/>
    </source>
</evidence>
<protein>
    <submittedName>
        <fullName evidence="1">Uncharacterized protein</fullName>
    </submittedName>
</protein>
<dbReference type="GeneID" id="85323707"/>
<reference evidence="1" key="1">
    <citation type="submission" date="2023-06" db="EMBL/GenBank/DDBJ databases">
        <title>Genome-scale phylogeny and comparative genomics of the fungal order Sordariales.</title>
        <authorList>
            <consortium name="Lawrence Berkeley National Laboratory"/>
            <person name="Hensen N."/>
            <person name="Bonometti L."/>
            <person name="Westerberg I."/>
            <person name="Brannstrom I.O."/>
            <person name="Guillou S."/>
            <person name="Cros-Aarteil S."/>
            <person name="Calhoun S."/>
            <person name="Haridas S."/>
            <person name="Kuo A."/>
            <person name="Mondo S."/>
            <person name="Pangilinan J."/>
            <person name="Riley R."/>
            <person name="LaButti K."/>
            <person name="Andreopoulos B."/>
            <person name="Lipzen A."/>
            <person name="Chen C."/>
            <person name="Yanf M."/>
            <person name="Daum C."/>
            <person name="Ng V."/>
            <person name="Clum A."/>
            <person name="Steindorff A."/>
            <person name="Ohm R."/>
            <person name="Martin F."/>
            <person name="Silar P."/>
            <person name="Natvig D."/>
            <person name="Lalanne C."/>
            <person name="Gautier V."/>
            <person name="Ament-velasquez S.L."/>
            <person name="Kruys A."/>
            <person name="Hutchinson M.I."/>
            <person name="Powell A.J."/>
            <person name="Barry K."/>
            <person name="Miller A.N."/>
            <person name="Grigoriev I.V."/>
            <person name="Debuchy R."/>
            <person name="Gladieux P."/>
            <person name="Thoren M.H."/>
            <person name="Johannesson H."/>
        </authorList>
    </citation>
    <scope>NUCLEOTIDE SEQUENCE</scope>
    <source>
        <strain evidence="1">SMH2392-1A</strain>
    </source>
</reference>
<dbReference type="RefSeq" id="XP_060291406.1">
    <property type="nucleotide sequence ID" value="XM_060440437.1"/>
</dbReference>
<dbReference type="AlphaFoldDB" id="A0AA40DMJ6"/>
<name>A0AA40DMJ6_9PEZI</name>